<keyword evidence="1" id="KW-0472">Membrane</keyword>
<name>A0A5C3R504_9AGAR</name>
<feature type="domain" description="DUF6533" evidence="2">
    <location>
        <begin position="30"/>
        <end position="74"/>
    </location>
</feature>
<keyword evidence="1" id="KW-0812">Transmembrane</keyword>
<dbReference type="OrthoDB" id="3341843at2759"/>
<dbReference type="Proteomes" id="UP000305067">
    <property type="component" value="Unassembled WGS sequence"/>
</dbReference>
<feature type="transmembrane region" description="Helical" evidence="1">
    <location>
        <begin position="94"/>
        <end position="117"/>
    </location>
</feature>
<feature type="transmembrane region" description="Helical" evidence="1">
    <location>
        <begin position="20"/>
        <end position="43"/>
    </location>
</feature>
<evidence type="ECO:0000313" key="3">
    <source>
        <dbReference type="EMBL" id="TFL06064.1"/>
    </source>
</evidence>
<keyword evidence="1" id="KW-1133">Transmembrane helix</keyword>
<feature type="transmembrane region" description="Helical" evidence="1">
    <location>
        <begin position="129"/>
        <end position="149"/>
    </location>
</feature>
<sequence length="339" mass="38905">MGAPLPQGALIQIPQDVLDSLFYHTLIMPCTLVGFYTLLWYDYFSTMEEELKCIWGRPMSTGKVLLIVNRYLPFCDATMMMSLVFQVHTGRECHLLAGVVTWLIFIGSAASEMILMLRTLAIWQRNRWVLRLFCLLVFGMWPICIWLVYKETSKNIYDTEGGIGRCISHEDTHELYIPYALLMVSETIIVVLTTVKAWQHLPKSHSAWVHQLYRDGLLFYFYVLCISTLNMAMISAGPVYYKSWLVLPQRIVHSVLCNRVLFFLLDPQVARRKEPSDRVPISNQGRSSVINSVVVTGAHGEVTTRTFNINDDLFLEEMGPRLHRTSTSAESSSFYLSRP</sequence>
<feature type="transmembrane region" description="Helical" evidence="1">
    <location>
        <begin position="176"/>
        <end position="198"/>
    </location>
</feature>
<proteinExistence type="predicted"/>
<dbReference type="Pfam" id="PF20151">
    <property type="entry name" value="DUF6533"/>
    <property type="match status" value="1"/>
</dbReference>
<evidence type="ECO:0000313" key="4">
    <source>
        <dbReference type="Proteomes" id="UP000305067"/>
    </source>
</evidence>
<dbReference type="InterPro" id="IPR045340">
    <property type="entry name" value="DUF6533"/>
</dbReference>
<gene>
    <name evidence="3" type="ORF">BDV98DRAFT_558759</name>
</gene>
<keyword evidence="4" id="KW-1185">Reference proteome</keyword>
<dbReference type="EMBL" id="ML178815">
    <property type="protein sequence ID" value="TFL06064.1"/>
    <property type="molecule type" value="Genomic_DNA"/>
</dbReference>
<dbReference type="AlphaFoldDB" id="A0A5C3R504"/>
<protein>
    <recommendedName>
        <fullName evidence="2">DUF6533 domain-containing protein</fullName>
    </recommendedName>
</protein>
<feature type="transmembrane region" description="Helical" evidence="1">
    <location>
        <begin position="219"/>
        <end position="241"/>
    </location>
</feature>
<organism evidence="3 4">
    <name type="scientific">Pterulicium gracile</name>
    <dbReference type="NCBI Taxonomy" id="1884261"/>
    <lineage>
        <taxon>Eukaryota</taxon>
        <taxon>Fungi</taxon>
        <taxon>Dikarya</taxon>
        <taxon>Basidiomycota</taxon>
        <taxon>Agaricomycotina</taxon>
        <taxon>Agaricomycetes</taxon>
        <taxon>Agaricomycetidae</taxon>
        <taxon>Agaricales</taxon>
        <taxon>Pleurotineae</taxon>
        <taxon>Pterulaceae</taxon>
        <taxon>Pterulicium</taxon>
    </lineage>
</organism>
<accession>A0A5C3R504</accession>
<evidence type="ECO:0000256" key="1">
    <source>
        <dbReference type="SAM" id="Phobius"/>
    </source>
</evidence>
<evidence type="ECO:0000259" key="2">
    <source>
        <dbReference type="Pfam" id="PF20151"/>
    </source>
</evidence>
<reference evidence="3 4" key="1">
    <citation type="journal article" date="2019" name="Nat. Ecol. Evol.">
        <title>Megaphylogeny resolves global patterns of mushroom evolution.</title>
        <authorList>
            <person name="Varga T."/>
            <person name="Krizsan K."/>
            <person name="Foldi C."/>
            <person name="Dima B."/>
            <person name="Sanchez-Garcia M."/>
            <person name="Sanchez-Ramirez S."/>
            <person name="Szollosi G.J."/>
            <person name="Szarkandi J.G."/>
            <person name="Papp V."/>
            <person name="Albert L."/>
            <person name="Andreopoulos W."/>
            <person name="Angelini C."/>
            <person name="Antonin V."/>
            <person name="Barry K.W."/>
            <person name="Bougher N.L."/>
            <person name="Buchanan P."/>
            <person name="Buyck B."/>
            <person name="Bense V."/>
            <person name="Catcheside P."/>
            <person name="Chovatia M."/>
            <person name="Cooper J."/>
            <person name="Damon W."/>
            <person name="Desjardin D."/>
            <person name="Finy P."/>
            <person name="Geml J."/>
            <person name="Haridas S."/>
            <person name="Hughes K."/>
            <person name="Justo A."/>
            <person name="Karasinski D."/>
            <person name="Kautmanova I."/>
            <person name="Kiss B."/>
            <person name="Kocsube S."/>
            <person name="Kotiranta H."/>
            <person name="LaButti K.M."/>
            <person name="Lechner B.E."/>
            <person name="Liimatainen K."/>
            <person name="Lipzen A."/>
            <person name="Lukacs Z."/>
            <person name="Mihaltcheva S."/>
            <person name="Morgado L.N."/>
            <person name="Niskanen T."/>
            <person name="Noordeloos M.E."/>
            <person name="Ohm R.A."/>
            <person name="Ortiz-Santana B."/>
            <person name="Ovrebo C."/>
            <person name="Racz N."/>
            <person name="Riley R."/>
            <person name="Savchenko A."/>
            <person name="Shiryaev A."/>
            <person name="Soop K."/>
            <person name="Spirin V."/>
            <person name="Szebenyi C."/>
            <person name="Tomsovsky M."/>
            <person name="Tulloss R.E."/>
            <person name="Uehling J."/>
            <person name="Grigoriev I.V."/>
            <person name="Vagvolgyi C."/>
            <person name="Papp T."/>
            <person name="Martin F.M."/>
            <person name="Miettinen O."/>
            <person name="Hibbett D.S."/>
            <person name="Nagy L.G."/>
        </authorList>
    </citation>
    <scope>NUCLEOTIDE SEQUENCE [LARGE SCALE GENOMIC DNA]</scope>
    <source>
        <strain evidence="3 4">CBS 309.79</strain>
    </source>
</reference>